<evidence type="ECO:0000313" key="4">
    <source>
        <dbReference type="Proteomes" id="UP000182762"/>
    </source>
</evidence>
<proteinExistence type="predicted"/>
<accession>A0A1I5XY33</accession>
<dbReference type="Proteomes" id="UP000182762">
    <property type="component" value="Unassembled WGS sequence"/>
</dbReference>
<protein>
    <submittedName>
        <fullName evidence="3">Uncharacterized conserved protein YkwD, contains CAP (CSP/antigen 5/PR1) domain</fullName>
    </submittedName>
</protein>
<organism evidence="3 4">
    <name type="scientific">Priestia endophytica DSM 13796</name>
    <dbReference type="NCBI Taxonomy" id="1121089"/>
    <lineage>
        <taxon>Bacteria</taxon>
        <taxon>Bacillati</taxon>
        <taxon>Bacillota</taxon>
        <taxon>Bacilli</taxon>
        <taxon>Bacillales</taxon>
        <taxon>Bacillaceae</taxon>
        <taxon>Priestia</taxon>
    </lineage>
</organism>
<evidence type="ECO:0000313" key="3">
    <source>
        <dbReference type="EMBL" id="SFQ36790.1"/>
    </source>
</evidence>
<dbReference type="Pfam" id="PF14504">
    <property type="entry name" value="CAP_assoc_N"/>
    <property type="match status" value="1"/>
</dbReference>
<keyword evidence="4" id="KW-1185">Reference proteome</keyword>
<dbReference type="Pfam" id="PF00188">
    <property type="entry name" value="CAP"/>
    <property type="match status" value="1"/>
</dbReference>
<dbReference type="GeneID" id="93709854"/>
<dbReference type="PANTHER" id="PTHR31157:SF26">
    <property type="entry name" value="SCP-LIKE EXTRACELLULAR PROTEIN"/>
    <property type="match status" value="1"/>
</dbReference>
<feature type="domain" description="SCP" evidence="1">
    <location>
        <begin position="227"/>
        <end position="336"/>
    </location>
</feature>
<gene>
    <name evidence="3" type="ORF">SAMN02745910_01122</name>
</gene>
<evidence type="ECO:0000259" key="1">
    <source>
        <dbReference type="Pfam" id="PF00188"/>
    </source>
</evidence>
<dbReference type="SUPFAM" id="SSF55797">
    <property type="entry name" value="PR-1-like"/>
    <property type="match status" value="1"/>
</dbReference>
<dbReference type="CDD" id="cd05379">
    <property type="entry name" value="CAP_bacterial"/>
    <property type="match status" value="1"/>
</dbReference>
<feature type="domain" description="CAP-associated" evidence="2">
    <location>
        <begin position="56"/>
        <end position="195"/>
    </location>
</feature>
<reference evidence="3 4" key="1">
    <citation type="submission" date="2016-10" db="EMBL/GenBank/DDBJ databases">
        <authorList>
            <person name="Varghese N."/>
            <person name="Submissions S."/>
        </authorList>
    </citation>
    <scope>NUCLEOTIDE SEQUENCE [LARGE SCALE GENOMIC DNA]</scope>
    <source>
        <strain evidence="3 4">DSM 13796</strain>
    </source>
</reference>
<evidence type="ECO:0000259" key="2">
    <source>
        <dbReference type="Pfam" id="PF14504"/>
    </source>
</evidence>
<dbReference type="InterPro" id="IPR035940">
    <property type="entry name" value="CAP_sf"/>
</dbReference>
<dbReference type="InterPro" id="IPR014044">
    <property type="entry name" value="CAP_dom"/>
</dbReference>
<dbReference type="EMBL" id="FOXX01000002">
    <property type="protein sequence ID" value="SFQ36790.1"/>
    <property type="molecule type" value="Genomic_DNA"/>
</dbReference>
<dbReference type="PANTHER" id="PTHR31157">
    <property type="entry name" value="SCP DOMAIN-CONTAINING PROTEIN"/>
    <property type="match status" value="1"/>
</dbReference>
<sequence>MRKILFVIAVIAIFYAISSIPFKFNDEEKNQQKEEATFSDQKEEASISKESILSLIGKNKDDVSERFGKPDRIDESQYGYKWWIYRSSPSSYMQIGVEKDKVVMVYTIGDNVDVEPYSINETRQEVMKDTPVSPQVQFNYKGNMYQFEMSEADMQMKPLIQYEDVFVQLYFDQYTNKISSIRAMDAKTLIEQRPYELTYRGELISAEKPSKEIQEEIQHGNEQQIFDITNVIRVRHGLNELGWSEGAAKVAYGHSTDMKENNYFDHVSPTFGKLADRLEKGGVSYDTAGENIAAEYQDGIAAVEGWLNSEGHRKAMLNPDFDKLGVGVNEQYYTQNFIAERN</sequence>
<name>A0A1I5XY33_9BACI</name>
<dbReference type="Gene3D" id="3.40.33.10">
    <property type="entry name" value="CAP"/>
    <property type="match status" value="1"/>
</dbReference>
<dbReference type="InterPro" id="IPR029410">
    <property type="entry name" value="CAP_assoc"/>
</dbReference>
<dbReference type="RefSeq" id="WP_082802535.1">
    <property type="nucleotide sequence ID" value="NZ_FOXX01000002.1"/>
</dbReference>
<comment type="caution">
    <text evidence="3">The sequence shown here is derived from an EMBL/GenBank/DDBJ whole genome shotgun (WGS) entry which is preliminary data.</text>
</comment>